<dbReference type="GO" id="GO:0005789">
    <property type="term" value="C:endoplasmic reticulum membrane"/>
    <property type="evidence" value="ECO:0007669"/>
    <property type="project" value="UniProtKB-SubCell"/>
</dbReference>
<reference evidence="20 21" key="2">
    <citation type="submission" date="2019-01" db="EMBL/GenBank/DDBJ databases">
        <title>A chromosome length genome reference of the Java medaka (oryzias javanicus).</title>
        <authorList>
            <person name="Herpin A."/>
            <person name="Takehana Y."/>
            <person name="Naruse K."/>
            <person name="Ansai S."/>
            <person name="Kawaguchi M."/>
        </authorList>
    </citation>
    <scope>NUCLEOTIDE SEQUENCE [LARGE SCALE GENOMIC DNA]</scope>
    <source>
        <strain evidence="20">RS831</strain>
        <tissue evidence="20">Whole body</tissue>
    </source>
</reference>
<feature type="compositionally biased region" description="Acidic residues" evidence="17">
    <location>
        <begin position="329"/>
        <end position="339"/>
    </location>
</feature>
<evidence type="ECO:0000256" key="18">
    <source>
        <dbReference type="SAM" id="Phobius"/>
    </source>
</evidence>
<keyword evidence="5" id="KW-1003">Cell membrane</keyword>
<evidence type="ECO:0000259" key="19">
    <source>
        <dbReference type="PROSITE" id="PS50178"/>
    </source>
</evidence>
<evidence type="ECO:0000256" key="4">
    <source>
        <dbReference type="ARBA" id="ARBA00015523"/>
    </source>
</evidence>
<feature type="transmembrane region" description="Helical" evidence="18">
    <location>
        <begin position="150"/>
        <end position="169"/>
    </location>
</feature>
<evidence type="ECO:0000256" key="9">
    <source>
        <dbReference type="ARBA" id="ARBA00022771"/>
    </source>
</evidence>
<name>A0A437DLN6_ORYJA</name>
<evidence type="ECO:0000256" key="2">
    <source>
        <dbReference type="ARBA" id="ARBA00004460"/>
    </source>
</evidence>
<dbReference type="GO" id="GO:0072659">
    <property type="term" value="P:protein localization to plasma membrane"/>
    <property type="evidence" value="ECO:0007669"/>
    <property type="project" value="InterPro"/>
</dbReference>
<evidence type="ECO:0000256" key="11">
    <source>
        <dbReference type="ARBA" id="ARBA00022833"/>
    </source>
</evidence>
<reference evidence="20 21" key="1">
    <citation type="submission" date="2018-11" db="EMBL/GenBank/DDBJ databases">
        <authorList>
            <person name="Lopez-Roques C."/>
            <person name="Donnadieu C."/>
            <person name="Bouchez O."/>
            <person name="Klopp C."/>
            <person name="Cabau C."/>
            <person name="Zahm M."/>
        </authorList>
    </citation>
    <scope>NUCLEOTIDE SEQUENCE [LARGE SCALE GENOMIC DNA]</scope>
    <source>
        <strain evidence="20">RS831</strain>
        <tissue evidence="20">Whole body</tissue>
    </source>
</reference>
<protein>
    <recommendedName>
        <fullName evidence="4">Protrudin</fullName>
    </recommendedName>
    <alternativeName>
        <fullName evidence="15">Zinc finger FYVE domain-containing protein 27</fullName>
    </alternativeName>
</protein>
<evidence type="ECO:0000256" key="3">
    <source>
        <dbReference type="ARBA" id="ARBA00004477"/>
    </source>
</evidence>
<evidence type="ECO:0000313" key="20">
    <source>
        <dbReference type="EMBL" id="RVE75841.1"/>
    </source>
</evidence>
<evidence type="ECO:0000256" key="1">
    <source>
        <dbReference type="ARBA" id="ARBA00004195"/>
    </source>
</evidence>
<keyword evidence="21" id="KW-1185">Reference proteome</keyword>
<evidence type="ECO:0000256" key="7">
    <source>
        <dbReference type="ARBA" id="ARBA00022723"/>
    </source>
</evidence>
<feature type="domain" description="FYVE-type" evidence="19">
    <location>
        <begin position="408"/>
        <end position="465"/>
    </location>
</feature>
<keyword evidence="11" id="KW-0862">Zinc</keyword>
<comment type="subcellular location">
    <subcellularLocation>
        <location evidence="2">Cell projection</location>
        <location evidence="2">Growth cone membrane</location>
        <topology evidence="2">Multi-pass membrane protein</topology>
    </subcellularLocation>
    <subcellularLocation>
        <location evidence="3">Endoplasmic reticulum membrane</location>
        <topology evidence="3">Multi-pass membrane protein</topology>
    </subcellularLocation>
    <subcellularLocation>
        <location evidence="1">Recycling endosome membrane</location>
        <topology evidence="1">Multi-pass membrane protein</topology>
    </subcellularLocation>
</comment>
<keyword evidence="10" id="KW-0256">Endoplasmic reticulum</keyword>
<dbReference type="GO" id="GO:0071787">
    <property type="term" value="P:endoplasmic reticulum tubular network formation"/>
    <property type="evidence" value="ECO:0007669"/>
    <property type="project" value="InterPro"/>
</dbReference>
<dbReference type="PROSITE" id="PS50178">
    <property type="entry name" value="ZF_FYVE"/>
    <property type="match status" value="1"/>
</dbReference>
<keyword evidence="8" id="KW-0967">Endosome</keyword>
<feature type="region of interest" description="Disordered" evidence="17">
    <location>
        <begin position="295"/>
        <end position="339"/>
    </location>
</feature>
<dbReference type="InterPro" id="IPR017455">
    <property type="entry name" value="Znf_FYVE-rel"/>
</dbReference>
<evidence type="ECO:0000256" key="12">
    <source>
        <dbReference type="ARBA" id="ARBA00022989"/>
    </source>
</evidence>
<dbReference type="GO" id="GO:0008270">
    <property type="term" value="F:zinc ion binding"/>
    <property type="evidence" value="ECO:0007669"/>
    <property type="project" value="UniProtKB-KW"/>
</dbReference>
<dbReference type="SMART" id="SM00064">
    <property type="entry name" value="FYVE"/>
    <property type="match status" value="1"/>
</dbReference>
<keyword evidence="13 18" id="KW-0472">Membrane</keyword>
<dbReference type="GO" id="GO:0045773">
    <property type="term" value="P:positive regulation of axon extension"/>
    <property type="evidence" value="ECO:0007669"/>
    <property type="project" value="TreeGrafter"/>
</dbReference>
<dbReference type="InterPro" id="IPR011011">
    <property type="entry name" value="Znf_FYVE_PHD"/>
</dbReference>
<dbReference type="InterPro" id="IPR000306">
    <property type="entry name" value="Znf_FYVE"/>
</dbReference>
<keyword evidence="14" id="KW-0966">Cell projection</keyword>
<dbReference type="GO" id="GO:0016192">
    <property type="term" value="P:vesicle-mediated transport"/>
    <property type="evidence" value="ECO:0007669"/>
    <property type="project" value="InterPro"/>
</dbReference>
<evidence type="ECO:0000256" key="15">
    <source>
        <dbReference type="ARBA" id="ARBA00032025"/>
    </source>
</evidence>
<sequence>MGLSHWQIEALCDRLIWAPPSNALSLSTFYHPRHLNLFVLDPFCSGAGMAVLTCGTCQDPLLGPGGQGELAHSSKETPVSAEAFELGSPRCSPNLDLLNMVVSYKRMAVFLEPLVDMVDVIGFLLRWKMPLCSLSVWIFLNIFFCTASEVGWFTLSMMGVLLPAAVGYLQDRCGNKRPEDELQRRRIYAVQRRDLQTVQLTKQEAMMEVKEMLKHLDDSLSSACQSAESVYKLLYWDDHCTSSRFYAGLLTLVCLLYVAPVGWVLAVLTSASFLWNRDFCRVLLDLRRLFQRGQNPTSEGVCEEREPGSLMERTPTPTSLEDLSPGSVEEAEEAEPDDEFKDPIEENSVMLQEAPLVMLEDDEGPLGAPEYDAAPENGLLSRNEPIRTKVSKLTEKLRKRYPTGQHSCSTVFSVLKKRRNCSNCGNSFCSRCCSFKVFRSCMGATAPEAQRETVFVCAACNSSLSKSQ</sequence>
<dbReference type="GO" id="GO:0031175">
    <property type="term" value="P:neuron projection development"/>
    <property type="evidence" value="ECO:0007669"/>
    <property type="project" value="TreeGrafter"/>
</dbReference>
<dbReference type="Proteomes" id="UP000283210">
    <property type="component" value="Chromosome 1"/>
</dbReference>
<keyword evidence="7" id="KW-0479">Metal-binding</keyword>
<keyword evidence="6 18" id="KW-0812">Transmembrane</keyword>
<accession>A0A437DLN6</accession>
<dbReference type="InterPro" id="IPR013083">
    <property type="entry name" value="Znf_RING/FYVE/PHD"/>
</dbReference>
<dbReference type="OrthoDB" id="5975347at2759"/>
<dbReference type="GO" id="GO:0032584">
    <property type="term" value="C:growth cone membrane"/>
    <property type="evidence" value="ECO:0007669"/>
    <property type="project" value="UniProtKB-SubCell"/>
</dbReference>
<keyword evidence="12 18" id="KW-1133">Transmembrane helix</keyword>
<dbReference type="PANTHER" id="PTHR14543:SF1">
    <property type="entry name" value="PROTRUDIN"/>
    <property type="match status" value="1"/>
</dbReference>
<feature type="transmembrane region" description="Helical" evidence="18">
    <location>
        <begin position="249"/>
        <end position="275"/>
    </location>
</feature>
<keyword evidence="9 16" id="KW-0863">Zinc-finger</keyword>
<dbReference type="Gene3D" id="3.30.40.10">
    <property type="entry name" value="Zinc/RING finger domain, C3HC4 (zinc finger)"/>
    <property type="match status" value="1"/>
</dbReference>
<dbReference type="GO" id="GO:0071782">
    <property type="term" value="C:endoplasmic reticulum tubular network"/>
    <property type="evidence" value="ECO:0007669"/>
    <property type="project" value="TreeGrafter"/>
</dbReference>
<evidence type="ECO:0000256" key="6">
    <source>
        <dbReference type="ARBA" id="ARBA00022692"/>
    </source>
</evidence>
<evidence type="ECO:0000256" key="10">
    <source>
        <dbReference type="ARBA" id="ARBA00022824"/>
    </source>
</evidence>
<dbReference type="FunFam" id="3.30.40.10:FF:000102">
    <property type="entry name" value="protrudin isoform X2"/>
    <property type="match status" value="1"/>
</dbReference>
<evidence type="ECO:0000313" key="21">
    <source>
        <dbReference type="Proteomes" id="UP000283210"/>
    </source>
</evidence>
<dbReference type="InterPro" id="IPR042405">
    <property type="entry name" value="Protrudin"/>
</dbReference>
<evidence type="ECO:0000256" key="14">
    <source>
        <dbReference type="ARBA" id="ARBA00023273"/>
    </source>
</evidence>
<dbReference type="GO" id="GO:0048011">
    <property type="term" value="P:neurotrophin TRK receptor signaling pathway"/>
    <property type="evidence" value="ECO:0007669"/>
    <property type="project" value="TreeGrafter"/>
</dbReference>
<organism evidence="20 21">
    <name type="scientific">Oryzias javanicus</name>
    <name type="common">Javanese ricefish</name>
    <name type="synonym">Aplocheilus javanicus</name>
    <dbReference type="NCBI Taxonomy" id="123683"/>
    <lineage>
        <taxon>Eukaryota</taxon>
        <taxon>Metazoa</taxon>
        <taxon>Chordata</taxon>
        <taxon>Craniata</taxon>
        <taxon>Vertebrata</taxon>
        <taxon>Euteleostomi</taxon>
        <taxon>Actinopterygii</taxon>
        <taxon>Neopterygii</taxon>
        <taxon>Teleostei</taxon>
        <taxon>Neoteleostei</taxon>
        <taxon>Acanthomorphata</taxon>
        <taxon>Ovalentaria</taxon>
        <taxon>Atherinomorphae</taxon>
        <taxon>Beloniformes</taxon>
        <taxon>Adrianichthyidae</taxon>
        <taxon>Oryziinae</taxon>
        <taxon>Oryzias</taxon>
    </lineage>
</organism>
<proteinExistence type="predicted"/>
<evidence type="ECO:0000256" key="8">
    <source>
        <dbReference type="ARBA" id="ARBA00022753"/>
    </source>
</evidence>
<evidence type="ECO:0000256" key="17">
    <source>
        <dbReference type="SAM" id="MobiDB-lite"/>
    </source>
</evidence>
<dbReference type="GO" id="GO:0055038">
    <property type="term" value="C:recycling endosome membrane"/>
    <property type="evidence" value="ECO:0007669"/>
    <property type="project" value="UniProtKB-SubCell"/>
</dbReference>
<evidence type="ECO:0000256" key="16">
    <source>
        <dbReference type="PROSITE-ProRule" id="PRU00091"/>
    </source>
</evidence>
<evidence type="ECO:0000256" key="13">
    <source>
        <dbReference type="ARBA" id="ARBA00023136"/>
    </source>
</evidence>
<dbReference type="PANTHER" id="PTHR14543">
    <property type="entry name" value="PROTRUDIN"/>
    <property type="match status" value="1"/>
</dbReference>
<dbReference type="SUPFAM" id="SSF57903">
    <property type="entry name" value="FYVE/PHD zinc finger"/>
    <property type="match status" value="1"/>
</dbReference>
<dbReference type="EMBL" id="CM012437">
    <property type="protein sequence ID" value="RVE75841.1"/>
    <property type="molecule type" value="Genomic_DNA"/>
</dbReference>
<evidence type="ECO:0000256" key="5">
    <source>
        <dbReference type="ARBA" id="ARBA00022475"/>
    </source>
</evidence>
<dbReference type="CDD" id="cd15723">
    <property type="entry name" value="FYVE_protrudin"/>
    <property type="match status" value="1"/>
</dbReference>
<dbReference type="AlphaFoldDB" id="A0A437DLN6"/>
<gene>
    <name evidence="20" type="ORF">OJAV_G00002680</name>
</gene>